<dbReference type="InterPro" id="IPR036188">
    <property type="entry name" value="FAD/NAD-bd_sf"/>
</dbReference>
<feature type="binding site" evidence="5">
    <location>
        <position position="228"/>
    </location>
    <ligand>
        <name>FAD</name>
        <dbReference type="ChEBI" id="CHEBI:57692"/>
    </ligand>
</feature>
<organism evidence="7 8">
    <name type="scientific">Microbaculum marinisediminis</name>
    <dbReference type="NCBI Taxonomy" id="2931392"/>
    <lineage>
        <taxon>Bacteria</taxon>
        <taxon>Pseudomonadati</taxon>
        <taxon>Pseudomonadota</taxon>
        <taxon>Alphaproteobacteria</taxon>
        <taxon>Hyphomicrobiales</taxon>
        <taxon>Tepidamorphaceae</taxon>
        <taxon>Microbaculum</taxon>
    </lineage>
</organism>
<comment type="caution">
    <text evidence="7">The sequence shown here is derived from an EMBL/GenBank/DDBJ whole genome shotgun (WGS) entry which is preliminary data.</text>
</comment>
<dbReference type="RefSeq" id="WP_261617398.1">
    <property type="nucleotide sequence ID" value="NZ_JALIDZ010000009.1"/>
</dbReference>
<keyword evidence="8" id="KW-1185">Reference proteome</keyword>
<comment type="similarity">
    <text evidence="2">Belongs to the GMC oxidoreductase family.</text>
</comment>
<dbReference type="InterPro" id="IPR007867">
    <property type="entry name" value="GMC_OxRtase_C"/>
</dbReference>
<comment type="cofactor">
    <cofactor evidence="1 5">
        <name>FAD</name>
        <dbReference type="ChEBI" id="CHEBI:57692"/>
    </cofactor>
</comment>
<reference evidence="7 8" key="1">
    <citation type="submission" date="2022-04" db="EMBL/GenBank/DDBJ databases">
        <authorList>
            <person name="Ye Y.-Q."/>
            <person name="Du Z.-J."/>
        </authorList>
    </citation>
    <scope>NUCLEOTIDE SEQUENCE [LARGE SCALE GENOMIC DNA]</scope>
    <source>
        <strain evidence="7 8">A6E488</strain>
    </source>
</reference>
<dbReference type="GO" id="GO:0016614">
    <property type="term" value="F:oxidoreductase activity, acting on CH-OH group of donors"/>
    <property type="evidence" value="ECO:0007669"/>
    <property type="project" value="InterPro"/>
</dbReference>
<sequence>MPVDPSSASSIGTFDYIIVGAGSAGCVLANRLSADPRNRVLVLEGGGLDNWIWFHIPVGYLFAIGNPRSDWMFRTAEEPGLNARSLAYPRGKVIGGCSAINAMIYMRGQSADYDGWRQLGLTGWGWDDVLPYFLKHEDHVDPPNGMHRSGGEWRVEHPRVHWEILDRIRDAAEQAGIAKVDDFNSGDNEGCAYFHVNQKTGRRWSAARGFLKPVLKRQNLRLETGVTVDRVLFGGRTAVGVTFVKDGRRLVARADGEVILSAGAVASPVILESSGIGDGDRLKAQGIAPVHHLPGVGENLQDHLQIRPIYKVRGIETLNDIYANPVRRGLMALDYALRRKGPLTMAPSQMGAFTRSSPDYATANIEFHFQPLSLDAWGEGLHPFPAFTASVCNLRPSSRGSVHLKRGGEGAAPDIRPNYLSTDEDRRVAVDGLRMARRIVAQPALRPYSPEEYKPGAHVEADEDLVTAAGDLGTTIFHPVGTAKMGVDTDPMAVLDERLRVRGVAGLRVIDASAMPRITSGNTNSPTMMIAEKGAEMIARDSKG</sequence>
<proteinExistence type="inferred from homology"/>
<gene>
    <name evidence="7" type="ORF">MUB46_18265</name>
</gene>
<evidence type="ECO:0000313" key="8">
    <source>
        <dbReference type="Proteomes" id="UP001320898"/>
    </source>
</evidence>
<feature type="binding site" evidence="5">
    <location>
        <position position="93"/>
    </location>
    <ligand>
        <name>FAD</name>
        <dbReference type="ChEBI" id="CHEBI:57692"/>
    </ligand>
</feature>
<keyword evidence="3" id="KW-0285">Flavoprotein</keyword>
<evidence type="ECO:0000256" key="5">
    <source>
        <dbReference type="PIRSR" id="PIRSR000137-2"/>
    </source>
</evidence>
<feature type="domain" description="Glucose-methanol-choline oxidoreductase N-terminal" evidence="6">
    <location>
        <begin position="263"/>
        <end position="277"/>
    </location>
</feature>
<dbReference type="SUPFAM" id="SSF51905">
    <property type="entry name" value="FAD/NAD(P)-binding domain"/>
    <property type="match status" value="1"/>
</dbReference>
<dbReference type="PANTHER" id="PTHR11552:SF147">
    <property type="entry name" value="CHOLINE DEHYDROGENASE, MITOCHONDRIAL"/>
    <property type="match status" value="1"/>
</dbReference>
<dbReference type="Pfam" id="PF05199">
    <property type="entry name" value="GMC_oxred_C"/>
    <property type="match status" value="1"/>
</dbReference>
<dbReference type="AlphaFoldDB" id="A0AAW5R3W5"/>
<protein>
    <submittedName>
        <fullName evidence="7">GMC family oxidoreductase N-terminal domain-containing protein</fullName>
    </submittedName>
</protein>
<evidence type="ECO:0000256" key="2">
    <source>
        <dbReference type="ARBA" id="ARBA00010790"/>
    </source>
</evidence>
<dbReference type="InterPro" id="IPR012132">
    <property type="entry name" value="GMC_OxRdtase"/>
</dbReference>
<evidence type="ECO:0000313" key="7">
    <source>
        <dbReference type="EMBL" id="MCT8973814.1"/>
    </source>
</evidence>
<evidence type="ECO:0000256" key="4">
    <source>
        <dbReference type="ARBA" id="ARBA00022827"/>
    </source>
</evidence>
<keyword evidence="4 5" id="KW-0274">FAD</keyword>
<evidence type="ECO:0000256" key="1">
    <source>
        <dbReference type="ARBA" id="ARBA00001974"/>
    </source>
</evidence>
<dbReference type="Proteomes" id="UP001320898">
    <property type="component" value="Unassembled WGS sequence"/>
</dbReference>
<name>A0AAW5R3W5_9HYPH</name>
<dbReference type="SUPFAM" id="SSF54373">
    <property type="entry name" value="FAD-linked reductases, C-terminal domain"/>
    <property type="match status" value="1"/>
</dbReference>
<dbReference type="GO" id="GO:0050660">
    <property type="term" value="F:flavin adenine dinucleotide binding"/>
    <property type="evidence" value="ECO:0007669"/>
    <property type="project" value="InterPro"/>
</dbReference>
<dbReference type="PANTHER" id="PTHR11552">
    <property type="entry name" value="GLUCOSE-METHANOL-CHOLINE GMC OXIDOREDUCTASE"/>
    <property type="match status" value="1"/>
</dbReference>
<dbReference type="Pfam" id="PF00732">
    <property type="entry name" value="GMC_oxred_N"/>
    <property type="match status" value="1"/>
</dbReference>
<evidence type="ECO:0000256" key="3">
    <source>
        <dbReference type="ARBA" id="ARBA00022630"/>
    </source>
</evidence>
<dbReference type="Gene3D" id="3.30.560.10">
    <property type="entry name" value="Glucose Oxidase, domain 3"/>
    <property type="match status" value="1"/>
</dbReference>
<dbReference type="InterPro" id="IPR000172">
    <property type="entry name" value="GMC_OxRdtase_N"/>
</dbReference>
<accession>A0AAW5R3W5</accession>
<dbReference type="Gene3D" id="3.50.50.60">
    <property type="entry name" value="FAD/NAD(P)-binding domain"/>
    <property type="match status" value="1"/>
</dbReference>
<evidence type="ECO:0000259" key="6">
    <source>
        <dbReference type="PROSITE" id="PS00624"/>
    </source>
</evidence>
<dbReference type="EMBL" id="JALIDZ010000009">
    <property type="protein sequence ID" value="MCT8973814.1"/>
    <property type="molecule type" value="Genomic_DNA"/>
</dbReference>
<dbReference type="PROSITE" id="PS00624">
    <property type="entry name" value="GMC_OXRED_2"/>
    <property type="match status" value="1"/>
</dbReference>
<dbReference type="PIRSF" id="PIRSF000137">
    <property type="entry name" value="Alcohol_oxidase"/>
    <property type="match status" value="1"/>
</dbReference>